<evidence type="ECO:0000259" key="4">
    <source>
        <dbReference type="PROSITE" id="PS52035"/>
    </source>
</evidence>
<dbReference type="Gene3D" id="3.40.630.10">
    <property type="entry name" value="Zn peptidases"/>
    <property type="match status" value="1"/>
</dbReference>
<dbReference type="SUPFAM" id="SSF53187">
    <property type="entry name" value="Zn-dependent exopeptidases"/>
    <property type="match status" value="1"/>
</dbReference>
<dbReference type="AlphaFoldDB" id="A0ABD0YU90"/>
<gene>
    <name evidence="5" type="ORF">AAG570_013056</name>
</gene>
<reference evidence="5 6" key="1">
    <citation type="submission" date="2024-07" db="EMBL/GenBank/DDBJ databases">
        <title>Chromosome-level genome assembly of the water stick insect Ranatra chinensis (Heteroptera: Nepidae).</title>
        <authorList>
            <person name="Liu X."/>
        </authorList>
    </citation>
    <scope>NUCLEOTIDE SEQUENCE [LARGE SCALE GENOMIC DNA]</scope>
    <source>
        <strain evidence="5">Cailab_2021Rc</strain>
        <tissue evidence="5">Muscle</tissue>
    </source>
</reference>
<evidence type="ECO:0000256" key="1">
    <source>
        <dbReference type="ARBA" id="ARBA00001947"/>
    </source>
</evidence>
<feature type="domain" description="Peptidase M14" evidence="4">
    <location>
        <begin position="180"/>
        <end position="408"/>
    </location>
</feature>
<comment type="similarity">
    <text evidence="2 3">Belongs to the peptidase M14 family.</text>
</comment>
<dbReference type="PANTHER" id="PTHR12756">
    <property type="entry name" value="CYTOSOLIC CARBOXYPEPTIDASE"/>
    <property type="match status" value="1"/>
</dbReference>
<dbReference type="Pfam" id="PF18027">
    <property type="entry name" value="Pepdidase_M14_N"/>
    <property type="match status" value="1"/>
</dbReference>
<dbReference type="Proteomes" id="UP001558652">
    <property type="component" value="Unassembled WGS sequence"/>
</dbReference>
<sequence>MSCRPSDISLFNKIINVFYFLIRIESEDSENEASLGNVIRVVIRPAGHSGKAKKGHLCFDASFETGNLGRVQLISQYEYDLFVRPDSSNPRIRLWFNFTVDNTKPDQRVIFNVVNFSKRWNCFREGATPLVRSSSRPHWQRMPRNTVFYHSSPFHDNNYILSMCFNFDKEEDLYQFAFCYPYSYSRCQAHLDNLERRKLPHFNRQLLAQSIQKRRLDLVTITHPKNMVAQQGNKVHVVVILARIHPGETPSSFVCQGIIDFLISNQPVAVLVREHLVFHIIPMVNPDGVFVGNYRCNSTGADLNRFWGKISQWLHPTLHACYSYLKSLDQDKNIELDFVLDIHAHSNLKGVFIYGNTYNDVYRYERHIVFPKLLAQNVLGFESANTVFNRDINKSNSSRRLYTIFIFN</sequence>
<comment type="caution">
    <text evidence="5">The sequence shown here is derived from an EMBL/GenBank/DDBJ whole genome shotgun (WGS) entry which is preliminary data.</text>
</comment>
<evidence type="ECO:0000256" key="2">
    <source>
        <dbReference type="ARBA" id="ARBA00005988"/>
    </source>
</evidence>
<comment type="cofactor">
    <cofactor evidence="1">
        <name>Zn(2+)</name>
        <dbReference type="ChEBI" id="CHEBI:29105"/>
    </cofactor>
</comment>
<evidence type="ECO:0000313" key="5">
    <source>
        <dbReference type="EMBL" id="KAL1130117.1"/>
    </source>
</evidence>
<dbReference type="PROSITE" id="PS52035">
    <property type="entry name" value="PEPTIDASE_M14"/>
    <property type="match status" value="1"/>
</dbReference>
<dbReference type="InterPro" id="IPR040626">
    <property type="entry name" value="Pepdidase_M14_N"/>
</dbReference>
<accession>A0ABD0YU90</accession>
<comment type="caution">
    <text evidence="3">Lacks conserved residue(s) required for the propagation of feature annotation.</text>
</comment>
<name>A0ABD0YU90_9HEMI</name>
<dbReference type="PANTHER" id="PTHR12756:SF9">
    <property type="entry name" value="CYTOSOLIC CARBOXYPEPTIDASE 6"/>
    <property type="match status" value="1"/>
</dbReference>
<evidence type="ECO:0000313" key="6">
    <source>
        <dbReference type="Proteomes" id="UP001558652"/>
    </source>
</evidence>
<dbReference type="InterPro" id="IPR050821">
    <property type="entry name" value="Cytosolic_carboxypeptidase"/>
</dbReference>
<protein>
    <recommendedName>
        <fullName evidence="4">Peptidase M14 domain-containing protein</fullName>
    </recommendedName>
</protein>
<dbReference type="EMBL" id="JBFDAA010000008">
    <property type="protein sequence ID" value="KAL1130117.1"/>
    <property type="molecule type" value="Genomic_DNA"/>
</dbReference>
<proteinExistence type="inferred from homology"/>
<dbReference type="Pfam" id="PF00246">
    <property type="entry name" value="Peptidase_M14"/>
    <property type="match status" value="1"/>
</dbReference>
<dbReference type="Gene3D" id="2.60.40.3120">
    <property type="match status" value="1"/>
</dbReference>
<keyword evidence="6" id="KW-1185">Reference proteome</keyword>
<evidence type="ECO:0000256" key="3">
    <source>
        <dbReference type="PROSITE-ProRule" id="PRU01379"/>
    </source>
</evidence>
<dbReference type="InterPro" id="IPR000834">
    <property type="entry name" value="Peptidase_M14"/>
</dbReference>
<organism evidence="5 6">
    <name type="scientific">Ranatra chinensis</name>
    <dbReference type="NCBI Taxonomy" id="642074"/>
    <lineage>
        <taxon>Eukaryota</taxon>
        <taxon>Metazoa</taxon>
        <taxon>Ecdysozoa</taxon>
        <taxon>Arthropoda</taxon>
        <taxon>Hexapoda</taxon>
        <taxon>Insecta</taxon>
        <taxon>Pterygota</taxon>
        <taxon>Neoptera</taxon>
        <taxon>Paraneoptera</taxon>
        <taxon>Hemiptera</taxon>
        <taxon>Heteroptera</taxon>
        <taxon>Panheteroptera</taxon>
        <taxon>Nepomorpha</taxon>
        <taxon>Nepidae</taxon>
        <taxon>Ranatrinae</taxon>
        <taxon>Ranatra</taxon>
    </lineage>
</organism>